<feature type="compositionally biased region" description="Basic and acidic residues" evidence="1">
    <location>
        <begin position="106"/>
        <end position="119"/>
    </location>
</feature>
<reference evidence="3" key="1">
    <citation type="journal article" date="2022" name="Int. J. Mol. Sci.">
        <title>Draft Genome of Tanacetum Coccineum: Genomic Comparison of Closely Related Tanacetum-Family Plants.</title>
        <authorList>
            <person name="Yamashiro T."/>
            <person name="Shiraishi A."/>
            <person name="Nakayama K."/>
            <person name="Satake H."/>
        </authorList>
    </citation>
    <scope>NUCLEOTIDE SEQUENCE</scope>
</reference>
<organism evidence="3 4">
    <name type="scientific">Tanacetum coccineum</name>
    <dbReference type="NCBI Taxonomy" id="301880"/>
    <lineage>
        <taxon>Eukaryota</taxon>
        <taxon>Viridiplantae</taxon>
        <taxon>Streptophyta</taxon>
        <taxon>Embryophyta</taxon>
        <taxon>Tracheophyta</taxon>
        <taxon>Spermatophyta</taxon>
        <taxon>Magnoliopsida</taxon>
        <taxon>eudicotyledons</taxon>
        <taxon>Gunneridae</taxon>
        <taxon>Pentapetalae</taxon>
        <taxon>asterids</taxon>
        <taxon>campanulids</taxon>
        <taxon>Asterales</taxon>
        <taxon>Asteraceae</taxon>
        <taxon>Asteroideae</taxon>
        <taxon>Anthemideae</taxon>
        <taxon>Anthemidinae</taxon>
        <taxon>Tanacetum</taxon>
    </lineage>
</organism>
<dbReference type="Pfam" id="PF07727">
    <property type="entry name" value="RVT_2"/>
    <property type="match status" value="1"/>
</dbReference>
<keyword evidence="4" id="KW-1185">Reference proteome</keyword>
<feature type="compositionally biased region" description="Basic and acidic residues" evidence="1">
    <location>
        <begin position="129"/>
        <end position="143"/>
    </location>
</feature>
<comment type="caution">
    <text evidence="3">The sequence shown here is derived from an EMBL/GenBank/DDBJ whole genome shotgun (WGS) entry which is preliminary data.</text>
</comment>
<dbReference type="EMBL" id="BQNB010009791">
    <property type="protein sequence ID" value="GJS68446.1"/>
    <property type="molecule type" value="Genomic_DNA"/>
</dbReference>
<name>A0ABQ4XUD9_9ASTR</name>
<dbReference type="SUPFAM" id="SSF56672">
    <property type="entry name" value="DNA/RNA polymerases"/>
    <property type="match status" value="1"/>
</dbReference>
<dbReference type="Proteomes" id="UP001151760">
    <property type="component" value="Unassembled WGS sequence"/>
</dbReference>
<feature type="region of interest" description="Disordered" evidence="1">
    <location>
        <begin position="103"/>
        <end position="172"/>
    </location>
</feature>
<proteinExistence type="predicted"/>
<evidence type="ECO:0000313" key="4">
    <source>
        <dbReference type="Proteomes" id="UP001151760"/>
    </source>
</evidence>
<gene>
    <name evidence="3" type="ORF">Tco_0683011</name>
</gene>
<dbReference type="InterPro" id="IPR043502">
    <property type="entry name" value="DNA/RNA_pol_sf"/>
</dbReference>
<reference evidence="3" key="2">
    <citation type="submission" date="2022-01" db="EMBL/GenBank/DDBJ databases">
        <authorList>
            <person name="Yamashiro T."/>
            <person name="Shiraishi A."/>
            <person name="Satake H."/>
            <person name="Nakayama K."/>
        </authorList>
    </citation>
    <scope>NUCLEOTIDE SEQUENCE</scope>
</reference>
<accession>A0ABQ4XUD9</accession>
<evidence type="ECO:0000259" key="2">
    <source>
        <dbReference type="Pfam" id="PF07727"/>
    </source>
</evidence>
<dbReference type="InterPro" id="IPR013103">
    <property type="entry name" value="RVT_2"/>
</dbReference>
<evidence type="ECO:0000313" key="3">
    <source>
        <dbReference type="EMBL" id="GJS68446.1"/>
    </source>
</evidence>
<feature type="domain" description="Reverse transcriptase Ty1/copia-type" evidence="2">
    <location>
        <begin position="263"/>
        <end position="451"/>
    </location>
</feature>
<sequence>MGDEHLDTIPETESDEFIKSSVENLVPIPSESEGIPDKMCDVSLCNNPTSLEAFKEHSETIIDYNDDSTSSDDDSICDIEISRIVKTLVLAVFHKSFTSSASFWESRTDNQEKDEKQSQNDKTGLGMEKTVKDKAKSKPENRDAPQIVSSSEEPIANEPTTPVFDNQSDEQVQEHVAKLDGNTFMNPFATPEFKEAESSSNYQDPSNMQESRLHTDEEMCMYALTVSTTEPTNIKEAMLDHSWIKSMQDELNQFKRLDTNVENTVIRNKSRLIAKGYSQQDGIDFEESFAPVARLKAFKMFMTHADHKNFTIYKIDVKTAFLNGPLKEVFVSQPDDFLDLYFPNHIYRLKKALYGLKQVPRAWYDKLSSFLIVHHFTKGIVDPKQFTRRHGDDILLVQIYVDDIIFGSTNSVFSNRFAKLMKDNFEMSMMGEMKFFLRLQEHVEQGTIELYFVGTEYQLADLFTKALPKERFEYLVHRIGMRRMTPTELERLAKLSS</sequence>
<evidence type="ECO:0000256" key="1">
    <source>
        <dbReference type="SAM" id="MobiDB-lite"/>
    </source>
</evidence>
<protein>
    <submittedName>
        <fullName evidence="3">Retrovirus-related pol polyprotein from transposon TNT 1-94</fullName>
    </submittedName>
</protein>
<feature type="compositionally biased region" description="Polar residues" evidence="1">
    <location>
        <begin position="147"/>
        <end position="170"/>
    </location>
</feature>